<dbReference type="Proteomes" id="UP001501469">
    <property type="component" value="Unassembled WGS sequence"/>
</dbReference>
<dbReference type="InterPro" id="IPR026444">
    <property type="entry name" value="Secre_tail"/>
</dbReference>
<feature type="chain" id="PRO_5046180353" description="Secretion system C-terminal sorting domain-containing protein" evidence="1">
    <location>
        <begin position="27"/>
        <end position="1068"/>
    </location>
</feature>
<organism evidence="3 4">
    <name type="scientific">Hymenobacter glaciei</name>
    <dbReference type="NCBI Taxonomy" id="877209"/>
    <lineage>
        <taxon>Bacteria</taxon>
        <taxon>Pseudomonadati</taxon>
        <taxon>Bacteroidota</taxon>
        <taxon>Cytophagia</taxon>
        <taxon>Cytophagales</taxon>
        <taxon>Hymenobacteraceae</taxon>
        <taxon>Hymenobacter</taxon>
    </lineage>
</organism>
<evidence type="ECO:0000313" key="4">
    <source>
        <dbReference type="Proteomes" id="UP001501469"/>
    </source>
</evidence>
<feature type="signal peptide" evidence="1">
    <location>
        <begin position="1"/>
        <end position="26"/>
    </location>
</feature>
<comment type="caution">
    <text evidence="3">The sequence shown here is derived from an EMBL/GenBank/DDBJ whole genome shotgun (WGS) entry which is preliminary data.</text>
</comment>
<evidence type="ECO:0000313" key="3">
    <source>
        <dbReference type="EMBL" id="GAA4031706.1"/>
    </source>
</evidence>
<keyword evidence="1" id="KW-0732">Signal</keyword>
<name>A0ABP7TV09_9BACT</name>
<protein>
    <recommendedName>
        <fullName evidence="2">Secretion system C-terminal sorting domain-containing protein</fullName>
    </recommendedName>
</protein>
<dbReference type="NCBIfam" id="TIGR04183">
    <property type="entry name" value="Por_Secre_tail"/>
    <property type="match status" value="1"/>
</dbReference>
<accession>A0ABP7TV09</accession>
<proteinExistence type="predicted"/>
<gene>
    <name evidence="3" type="ORF">GCM10022409_14930</name>
</gene>
<evidence type="ECO:0000256" key="1">
    <source>
        <dbReference type="SAM" id="SignalP"/>
    </source>
</evidence>
<sequence length="1068" mass="113367">MKTTLRMWAGAAGLLVSLLPHLWAHAEGSKQLTPNRAGTPTSLTDPANTVAGYLMHDSGPASTETFLKPNAPDDHRLFVRMKPGETLYYGLQRTDTGDGRSGNQGDVIITIRYRDGAGNEQVAQTTTLARSQAAANTSQAQLLPQSGVIDDAVQNQAGPKTTANPTGYEALTLTYPATGTGPRDYWVELTQVGESGLAADLKRSYYNFWDFTVLSPAGQEQAGRLFSQFWGFSSGASPGAAGAYQNRLSADFSLFTLIPNPQDPTKFFVKEVELAGLRPYDFVFVANSRGTSTPGTFAESRKSVTGASAPTEYSNFVNDPDPSLWPSATAPVFVRTAKAFCNPLTGLGGVAFTTTSGEQGSVTVLIDLNGNRVQDGNDVLLTQNVAANVPATIVWDGKDRLGNVVAPGTSIDLAFTSFGAPVNYPLYDAEGNPDGLRIQNVRPSSGGGRYFDRLYWDDTNLSAAEFPDRTRLNGEISTAGVHRWGDASNQAGNVLTINTWSYGFITPIDQVYVYEYTCDNDNDGVTDATDLDDDNDGILDTQETGGVNPQLASGGTLLYLDAAYVHPIFGRFRDRNNDGINDWFDTDLDGVPNHFDLDADNDGLPDAVEAGLATLAWSNGANSSQYSPTESRFAGTGDGVGLNGLPNAVENRLQPDTEVNSVRYTLPDNDGDTFVGTNSSALNYDYLDLDSDNDGLTDELEAQSTAAYAARLGSAGFATDTDQDGLRDAYDANNGGSAAGPAVDTNANAVADMFDVDTDGDNATKSALPINLQTADWTEGFDTNGDGRAGDEILAKALAFAVANPAQAAYYAVTDGVRSPFLQDANGNGVPNFLEQGSASYHDDNFNGLVDLYDPTYGGSPGTAPRASAGAAEAAFRTATAQVPLPVTLVSFEARAAGAAVVLNWRTAQELRNHHFVVERSVDGRSFAPLATVAGQGTTMQPTAYAHTDAAAAAAALGVSTLYYRLQAVDDEGKPTLSPVRTVRFPQVAAGPLALYPNPTADRATLDLRSLPVGRYSVQVFDATGRRLQQATYPAEQPVLDLRSLPAGAYFVQVRGEGINTVLPLLKH</sequence>
<evidence type="ECO:0000259" key="2">
    <source>
        <dbReference type="Pfam" id="PF18962"/>
    </source>
</evidence>
<dbReference type="RefSeq" id="WP_345052343.1">
    <property type="nucleotide sequence ID" value="NZ_BAABDK010000012.1"/>
</dbReference>
<feature type="domain" description="Secretion system C-terminal sorting" evidence="2">
    <location>
        <begin position="995"/>
        <end position="1060"/>
    </location>
</feature>
<reference evidence="4" key="1">
    <citation type="journal article" date="2019" name="Int. J. Syst. Evol. Microbiol.">
        <title>The Global Catalogue of Microorganisms (GCM) 10K type strain sequencing project: providing services to taxonomists for standard genome sequencing and annotation.</title>
        <authorList>
            <consortium name="The Broad Institute Genomics Platform"/>
            <consortium name="The Broad Institute Genome Sequencing Center for Infectious Disease"/>
            <person name="Wu L."/>
            <person name="Ma J."/>
        </authorList>
    </citation>
    <scope>NUCLEOTIDE SEQUENCE [LARGE SCALE GENOMIC DNA]</scope>
    <source>
        <strain evidence="4">JCM 17225</strain>
    </source>
</reference>
<dbReference type="Pfam" id="PF18962">
    <property type="entry name" value="Por_Secre_tail"/>
    <property type="match status" value="1"/>
</dbReference>
<keyword evidence="4" id="KW-1185">Reference proteome</keyword>
<dbReference type="EMBL" id="BAABDK010000012">
    <property type="protein sequence ID" value="GAA4031706.1"/>
    <property type="molecule type" value="Genomic_DNA"/>
</dbReference>